<evidence type="ECO:0000256" key="4">
    <source>
        <dbReference type="ARBA" id="ARBA00015339"/>
    </source>
</evidence>
<evidence type="ECO:0000313" key="10">
    <source>
        <dbReference type="EMBL" id="KAH3683218.1"/>
    </source>
</evidence>
<comment type="function">
    <text evidence="1">Required for efficient biogenesis of the 60S ribosomal subunit.</text>
</comment>
<organism evidence="10 11">
    <name type="scientific">Wickerhamomyces pijperi</name>
    <name type="common">Yeast</name>
    <name type="synonym">Pichia pijperi</name>
    <dbReference type="NCBI Taxonomy" id="599730"/>
    <lineage>
        <taxon>Eukaryota</taxon>
        <taxon>Fungi</taxon>
        <taxon>Dikarya</taxon>
        <taxon>Ascomycota</taxon>
        <taxon>Saccharomycotina</taxon>
        <taxon>Saccharomycetes</taxon>
        <taxon>Phaffomycetales</taxon>
        <taxon>Wickerhamomycetaceae</taxon>
        <taxon>Wickerhamomyces</taxon>
    </lineage>
</organism>
<keyword evidence="7" id="KW-0687">Ribonucleoprotein</keyword>
<dbReference type="InterPro" id="IPR028217">
    <property type="entry name" value="Rsa3_C"/>
</dbReference>
<dbReference type="InterPro" id="IPR051898">
    <property type="entry name" value="Ribosome_Assembly_3"/>
</dbReference>
<comment type="similarity">
    <text evidence="3">Belongs to the RSA3 family.</text>
</comment>
<dbReference type="Proteomes" id="UP000774326">
    <property type="component" value="Unassembled WGS sequence"/>
</dbReference>
<evidence type="ECO:0000256" key="3">
    <source>
        <dbReference type="ARBA" id="ARBA00006256"/>
    </source>
</evidence>
<sequence>MSIVPKNNKETKPKVGRRRRKKRRTEDFSDDSSDDSSSSNESDKGEDDSVIKSTAVEAAVSSKDTIKEEDIVLSDSELPDQVSTNQQKLQQQQQKGEDFSKVSTRLKTVNLTKTPLNETTQLSKANLANISKTLTEQSNDLQNSYLNLMFENFGDDINELRKVPDFNEKNLIILANVLKNGANVFDQDTLKAITN</sequence>
<name>A0A9P8Q2V0_WICPI</name>
<dbReference type="AlphaFoldDB" id="A0A9P8Q2V0"/>
<reference evidence="10" key="1">
    <citation type="journal article" date="2021" name="Open Biol.">
        <title>Shared evolutionary footprints suggest mitochondrial oxidative damage underlies multiple complex I losses in fungi.</title>
        <authorList>
            <person name="Schikora-Tamarit M.A."/>
            <person name="Marcet-Houben M."/>
            <person name="Nosek J."/>
            <person name="Gabaldon T."/>
        </authorList>
    </citation>
    <scope>NUCLEOTIDE SEQUENCE</scope>
    <source>
        <strain evidence="10">CBS2887</strain>
    </source>
</reference>
<dbReference type="Pfam" id="PF14615">
    <property type="entry name" value="Rsa3"/>
    <property type="match status" value="1"/>
</dbReference>
<evidence type="ECO:0000259" key="9">
    <source>
        <dbReference type="Pfam" id="PF14615"/>
    </source>
</evidence>
<comment type="subcellular location">
    <subcellularLocation>
        <location evidence="2">Nucleus</location>
        <location evidence="2">Nucleolus</location>
    </subcellularLocation>
</comment>
<proteinExistence type="inferred from homology"/>
<evidence type="ECO:0000256" key="8">
    <source>
        <dbReference type="SAM" id="MobiDB-lite"/>
    </source>
</evidence>
<protein>
    <recommendedName>
        <fullName evidence="4">Ribosome assembly protein 3</fullName>
    </recommendedName>
</protein>
<feature type="compositionally biased region" description="Basic residues" evidence="8">
    <location>
        <begin position="14"/>
        <end position="23"/>
    </location>
</feature>
<feature type="region of interest" description="Disordered" evidence="8">
    <location>
        <begin position="1"/>
        <end position="53"/>
    </location>
</feature>
<gene>
    <name evidence="10" type="ORF">WICPIJ_005808</name>
</gene>
<accession>A0A9P8Q2V0</accession>
<evidence type="ECO:0000256" key="1">
    <source>
        <dbReference type="ARBA" id="ARBA00003035"/>
    </source>
</evidence>
<dbReference type="OrthoDB" id="69550at2759"/>
<evidence type="ECO:0000256" key="7">
    <source>
        <dbReference type="ARBA" id="ARBA00023274"/>
    </source>
</evidence>
<keyword evidence="6" id="KW-0539">Nucleus</keyword>
<dbReference type="GO" id="GO:0005730">
    <property type="term" value="C:nucleolus"/>
    <property type="evidence" value="ECO:0007669"/>
    <property type="project" value="UniProtKB-SubCell"/>
</dbReference>
<evidence type="ECO:0000256" key="5">
    <source>
        <dbReference type="ARBA" id="ARBA00022517"/>
    </source>
</evidence>
<keyword evidence="11" id="KW-1185">Reference proteome</keyword>
<dbReference type="EMBL" id="JAEUBG010003206">
    <property type="protein sequence ID" value="KAH3683218.1"/>
    <property type="molecule type" value="Genomic_DNA"/>
</dbReference>
<feature type="region of interest" description="Disordered" evidence="8">
    <location>
        <begin position="77"/>
        <end position="99"/>
    </location>
</feature>
<feature type="compositionally biased region" description="Basic and acidic residues" evidence="8">
    <location>
        <begin position="41"/>
        <end position="50"/>
    </location>
</feature>
<comment type="caution">
    <text evidence="10">The sequence shown here is derived from an EMBL/GenBank/DDBJ whole genome shotgun (WGS) entry which is preliminary data.</text>
</comment>
<dbReference type="GO" id="GO:0030687">
    <property type="term" value="C:preribosome, large subunit precursor"/>
    <property type="evidence" value="ECO:0007669"/>
    <property type="project" value="TreeGrafter"/>
</dbReference>
<feature type="domain" description="Ribosome-assembly protein 3 C-terminal" evidence="9">
    <location>
        <begin position="141"/>
        <end position="186"/>
    </location>
</feature>
<evidence type="ECO:0000256" key="6">
    <source>
        <dbReference type="ARBA" id="ARBA00023242"/>
    </source>
</evidence>
<keyword evidence="5" id="KW-0690">Ribosome biogenesis</keyword>
<evidence type="ECO:0000313" key="11">
    <source>
        <dbReference type="Proteomes" id="UP000774326"/>
    </source>
</evidence>
<dbReference type="GO" id="GO:0000027">
    <property type="term" value="P:ribosomal large subunit assembly"/>
    <property type="evidence" value="ECO:0007669"/>
    <property type="project" value="TreeGrafter"/>
</dbReference>
<evidence type="ECO:0000256" key="2">
    <source>
        <dbReference type="ARBA" id="ARBA00004604"/>
    </source>
</evidence>
<dbReference type="PANTHER" id="PTHR28127:SF1">
    <property type="entry name" value="RIBOSOME ASSEMBLY PROTEIN 3"/>
    <property type="match status" value="1"/>
</dbReference>
<dbReference type="PANTHER" id="PTHR28127">
    <property type="entry name" value="RIBOSOME ASSEMBLY PROTEIN 3"/>
    <property type="match status" value="1"/>
</dbReference>
<reference evidence="10" key="2">
    <citation type="submission" date="2021-01" db="EMBL/GenBank/DDBJ databases">
        <authorList>
            <person name="Schikora-Tamarit M.A."/>
        </authorList>
    </citation>
    <scope>NUCLEOTIDE SEQUENCE</scope>
    <source>
        <strain evidence="10">CBS2887</strain>
    </source>
</reference>